<evidence type="ECO:0000259" key="4">
    <source>
        <dbReference type="Pfam" id="PF02826"/>
    </source>
</evidence>
<sequence>MQYAQQHPDVLAPVVAEVAVSLILGAARRLTENLAQVRNGVQVRNTPDALAPAVAEVAVSLVLGAARRLTENLAQVRKGVWEIGFSKCLGQDLRGSTVGVVGLGGIGRAVVKRLVGFEVGRFLYTGHREKPEGKALGAQFVSLQELLRSSDVIVLAAPLTDETRRMINAETLGMMKSNAILVNVGRGDLVDQDALYDALKNNKIYGAGLDVTSPEPLPREHKLLTLDNVFILPHIGSATVRTRRDMAELASNNVVRALSGQPLITPVLE</sequence>
<keyword evidence="1 2" id="KW-0560">Oxidoreductase</keyword>
<keyword evidence="6" id="KW-1185">Reference proteome</keyword>
<name>A0ABQ7R437_PLUXY</name>
<comment type="similarity">
    <text evidence="2">Belongs to the D-isomer specific 2-hydroxyacid dehydrogenase family.</text>
</comment>
<dbReference type="InterPro" id="IPR050223">
    <property type="entry name" value="D-isomer_2-hydroxyacid_DH"/>
</dbReference>
<dbReference type="Gene3D" id="3.40.50.720">
    <property type="entry name" value="NAD(P)-binding Rossmann-like Domain"/>
    <property type="match status" value="2"/>
</dbReference>
<proteinExistence type="inferred from homology"/>
<dbReference type="InterPro" id="IPR029753">
    <property type="entry name" value="D-isomer_DH_CS"/>
</dbReference>
<evidence type="ECO:0008006" key="7">
    <source>
        <dbReference type="Google" id="ProtNLM"/>
    </source>
</evidence>
<accession>A0ABQ7R437</accession>
<feature type="domain" description="D-isomer specific 2-hydroxyacid dehydrogenase NAD-binding" evidence="4">
    <location>
        <begin position="60"/>
        <end position="236"/>
    </location>
</feature>
<dbReference type="InterPro" id="IPR006140">
    <property type="entry name" value="D-isomer_DH_NAD-bd"/>
</dbReference>
<feature type="domain" description="D-isomer specific 2-hydroxyacid dehydrogenase catalytic" evidence="3">
    <location>
        <begin position="38"/>
        <end position="267"/>
    </location>
</feature>
<organism evidence="5 6">
    <name type="scientific">Plutella xylostella</name>
    <name type="common">Diamondback moth</name>
    <name type="synonym">Plutella maculipennis</name>
    <dbReference type="NCBI Taxonomy" id="51655"/>
    <lineage>
        <taxon>Eukaryota</taxon>
        <taxon>Metazoa</taxon>
        <taxon>Ecdysozoa</taxon>
        <taxon>Arthropoda</taxon>
        <taxon>Hexapoda</taxon>
        <taxon>Insecta</taxon>
        <taxon>Pterygota</taxon>
        <taxon>Neoptera</taxon>
        <taxon>Endopterygota</taxon>
        <taxon>Lepidoptera</taxon>
        <taxon>Glossata</taxon>
        <taxon>Ditrysia</taxon>
        <taxon>Yponomeutoidea</taxon>
        <taxon>Plutellidae</taxon>
        <taxon>Plutella</taxon>
    </lineage>
</organism>
<evidence type="ECO:0000313" key="5">
    <source>
        <dbReference type="EMBL" id="KAG7312046.1"/>
    </source>
</evidence>
<dbReference type="Pfam" id="PF02826">
    <property type="entry name" value="2-Hacid_dh_C"/>
    <property type="match status" value="1"/>
</dbReference>
<dbReference type="InterPro" id="IPR006139">
    <property type="entry name" value="D-isomer_2_OHA_DH_cat_dom"/>
</dbReference>
<evidence type="ECO:0000256" key="1">
    <source>
        <dbReference type="ARBA" id="ARBA00023002"/>
    </source>
</evidence>
<dbReference type="EMBL" id="JAHIBW010000003">
    <property type="protein sequence ID" value="KAG7312046.1"/>
    <property type="molecule type" value="Genomic_DNA"/>
</dbReference>
<dbReference type="PANTHER" id="PTHR10996">
    <property type="entry name" value="2-HYDROXYACID DEHYDROGENASE-RELATED"/>
    <property type="match status" value="1"/>
</dbReference>
<dbReference type="SUPFAM" id="SSF51735">
    <property type="entry name" value="NAD(P)-binding Rossmann-fold domains"/>
    <property type="match status" value="1"/>
</dbReference>
<evidence type="ECO:0000259" key="3">
    <source>
        <dbReference type="Pfam" id="PF00389"/>
    </source>
</evidence>
<comment type="caution">
    <text evidence="5">The sequence shown here is derived from an EMBL/GenBank/DDBJ whole genome shotgun (WGS) entry which is preliminary data.</text>
</comment>
<dbReference type="PANTHER" id="PTHR10996:SF119">
    <property type="entry name" value="FI03731P-RELATED"/>
    <property type="match status" value="1"/>
</dbReference>
<dbReference type="Proteomes" id="UP000823941">
    <property type="component" value="Chromosome 3"/>
</dbReference>
<gene>
    <name evidence="5" type="ORF">JYU34_001491</name>
</gene>
<reference evidence="5 6" key="1">
    <citation type="submission" date="2021-06" db="EMBL/GenBank/DDBJ databases">
        <title>A haploid diamondback moth (Plutella xylostella L.) genome assembly resolves 31 chromosomes and identifies a diamide resistance mutation.</title>
        <authorList>
            <person name="Ward C.M."/>
            <person name="Perry K.D."/>
            <person name="Baker G."/>
            <person name="Powis K."/>
            <person name="Heckel D.G."/>
            <person name="Baxter S.W."/>
        </authorList>
    </citation>
    <scope>NUCLEOTIDE SEQUENCE [LARGE SCALE GENOMIC DNA]</scope>
    <source>
        <strain evidence="5 6">LV</strain>
        <tissue evidence="5">Single pupa</tissue>
    </source>
</reference>
<dbReference type="Pfam" id="PF00389">
    <property type="entry name" value="2-Hacid_dh"/>
    <property type="match status" value="1"/>
</dbReference>
<dbReference type="PROSITE" id="PS00671">
    <property type="entry name" value="D_2_HYDROXYACID_DH_3"/>
    <property type="match status" value="1"/>
</dbReference>
<evidence type="ECO:0000313" key="6">
    <source>
        <dbReference type="Proteomes" id="UP000823941"/>
    </source>
</evidence>
<dbReference type="InterPro" id="IPR036291">
    <property type="entry name" value="NAD(P)-bd_dom_sf"/>
</dbReference>
<protein>
    <recommendedName>
        <fullName evidence="7">Glyoxylate reductase/hydroxypyruvate reductase</fullName>
    </recommendedName>
</protein>
<evidence type="ECO:0000256" key="2">
    <source>
        <dbReference type="RuleBase" id="RU003719"/>
    </source>
</evidence>